<evidence type="ECO:0000313" key="2">
    <source>
        <dbReference type="EMBL" id="QQD24854.1"/>
    </source>
</evidence>
<dbReference type="AlphaFoldDB" id="A0A9E8JQ07"/>
<dbReference type="Pfam" id="PF01551">
    <property type="entry name" value="Peptidase_M23"/>
    <property type="match status" value="1"/>
</dbReference>
<dbReference type="Gene3D" id="2.70.70.10">
    <property type="entry name" value="Glucose Permease (Domain IIA)"/>
    <property type="match status" value="1"/>
</dbReference>
<evidence type="ECO:0000313" key="3">
    <source>
        <dbReference type="Proteomes" id="UP000596074"/>
    </source>
</evidence>
<keyword evidence="3" id="KW-1185">Reference proteome</keyword>
<dbReference type="InterPro" id="IPR011055">
    <property type="entry name" value="Dup_hybrid_motif"/>
</dbReference>
<sequence>MNIIIVGRRHGESRTYTISASARAVLLGVLFALPFAMGASGYWLAQHLADEGILDLNAAKAWERDLSMQRQELQQIRQQTDQELEALTMRLAQLQAKLLRLDALGERLVDVSNLQPDEFDFSAQPAVGGPAGTLGEAYQVTEINQVLDGLAERIDSREQQLEVLGSLMSANRISADTFVAGRPITKGWMSSRYGQRTDPFTGRLAWHAGVDFAGKQGADIIAVASGVVTWSADRYGYGKMVEINHGNGYKTRYAHCDELKVSTGDIVRKGDVVALMGSTGRSTGPHVHFEVYKNGRTVDPAAYIHRTLR</sequence>
<dbReference type="InterPro" id="IPR016047">
    <property type="entry name" value="M23ase_b-sheet_dom"/>
</dbReference>
<dbReference type="GO" id="GO:0004222">
    <property type="term" value="F:metalloendopeptidase activity"/>
    <property type="evidence" value="ECO:0007669"/>
    <property type="project" value="TreeGrafter"/>
</dbReference>
<dbReference type="RefSeq" id="WP_228344914.1">
    <property type="nucleotide sequence ID" value="NZ_CP045550.1"/>
</dbReference>
<name>A0A9E8JQ07_9GAMM</name>
<evidence type="ECO:0000259" key="1">
    <source>
        <dbReference type="Pfam" id="PF01551"/>
    </source>
</evidence>
<feature type="domain" description="M23ase beta-sheet core" evidence="1">
    <location>
        <begin position="207"/>
        <end position="300"/>
    </location>
</feature>
<gene>
    <name evidence="2" type="ORF">GJQ55_10405</name>
</gene>
<dbReference type="InterPro" id="IPR050570">
    <property type="entry name" value="Cell_wall_metabolism_enzyme"/>
</dbReference>
<protein>
    <submittedName>
        <fullName evidence="2">Peptidoglycan DD-metalloendopeptidase family protein</fullName>
    </submittedName>
</protein>
<dbReference type="EMBL" id="CP046056">
    <property type="protein sequence ID" value="QQD24854.1"/>
    <property type="molecule type" value="Genomic_DNA"/>
</dbReference>
<dbReference type="CDD" id="cd12797">
    <property type="entry name" value="M23_peptidase"/>
    <property type="match status" value="1"/>
</dbReference>
<organism evidence="2 3">
    <name type="scientific">Venatoribacter cucullus</name>
    <dbReference type="NCBI Taxonomy" id="2661630"/>
    <lineage>
        <taxon>Bacteria</taxon>
        <taxon>Pseudomonadati</taxon>
        <taxon>Pseudomonadota</taxon>
        <taxon>Gammaproteobacteria</taxon>
        <taxon>Oceanospirillales</taxon>
        <taxon>Oceanospirillaceae</taxon>
        <taxon>Venatoribacter</taxon>
    </lineage>
</organism>
<proteinExistence type="predicted"/>
<dbReference type="SUPFAM" id="SSF51261">
    <property type="entry name" value="Duplicated hybrid motif"/>
    <property type="match status" value="1"/>
</dbReference>
<dbReference type="FunFam" id="2.70.70.10:FF:000006">
    <property type="entry name" value="M23 family peptidase"/>
    <property type="match status" value="1"/>
</dbReference>
<reference evidence="2 3" key="1">
    <citation type="submission" date="2019-11" db="EMBL/GenBank/DDBJ databases">
        <title>Venatorbacter sp. nov. a predator of Campylobacter and other Gram-negative bacteria.</title>
        <authorList>
            <person name="Saeedi A."/>
            <person name="Cummings N.J."/>
            <person name="Connerton I.F."/>
            <person name="Connerton P.L."/>
        </authorList>
    </citation>
    <scope>NUCLEOTIDE SEQUENCE [LARGE SCALE GENOMIC DNA]</scope>
    <source>
        <strain evidence="2">XL5</strain>
    </source>
</reference>
<dbReference type="Proteomes" id="UP000596074">
    <property type="component" value="Chromosome"/>
</dbReference>
<accession>A0A9E8JQ07</accession>
<dbReference type="PANTHER" id="PTHR21666:SF291">
    <property type="entry name" value="STAGE II SPORULATION PROTEIN Q"/>
    <property type="match status" value="1"/>
</dbReference>
<dbReference type="PANTHER" id="PTHR21666">
    <property type="entry name" value="PEPTIDASE-RELATED"/>
    <property type="match status" value="1"/>
</dbReference>
<dbReference type="KEGG" id="vcw:GJQ55_10405"/>